<dbReference type="NCBIfam" id="NF008729">
    <property type="entry name" value="PRK11747.1"/>
    <property type="match status" value="1"/>
</dbReference>
<proteinExistence type="inferred from homology"/>
<dbReference type="STRING" id="1045558.SAMN05216175_109144"/>
<evidence type="ECO:0000256" key="8">
    <source>
        <dbReference type="ARBA" id="ARBA00023014"/>
    </source>
</evidence>
<keyword evidence="7 11" id="KW-0408">Iron</keyword>
<dbReference type="InterPro" id="IPR027417">
    <property type="entry name" value="P-loop_NTPase"/>
</dbReference>
<evidence type="ECO:0000256" key="1">
    <source>
        <dbReference type="ARBA" id="ARBA00022485"/>
    </source>
</evidence>
<dbReference type="HAMAP" id="MF_02205">
    <property type="entry name" value="DinG_proteobact"/>
    <property type="match status" value="1"/>
</dbReference>
<evidence type="ECO:0000256" key="6">
    <source>
        <dbReference type="ARBA" id="ARBA00022840"/>
    </source>
</evidence>
<dbReference type="GO" id="GO:0009432">
    <property type="term" value="P:SOS response"/>
    <property type="evidence" value="ECO:0007669"/>
    <property type="project" value="TreeGrafter"/>
</dbReference>
<comment type="catalytic activity">
    <reaction evidence="11">
        <text>ATP + H2O = ADP + phosphate + H(+)</text>
        <dbReference type="Rhea" id="RHEA:13065"/>
        <dbReference type="ChEBI" id="CHEBI:15377"/>
        <dbReference type="ChEBI" id="CHEBI:15378"/>
        <dbReference type="ChEBI" id="CHEBI:30616"/>
        <dbReference type="ChEBI" id="CHEBI:43474"/>
        <dbReference type="ChEBI" id="CHEBI:456216"/>
        <dbReference type="EC" id="5.6.2.3"/>
    </reaction>
</comment>
<dbReference type="OrthoDB" id="9805194at2"/>
<dbReference type="GO" id="GO:0006281">
    <property type="term" value="P:DNA repair"/>
    <property type="evidence" value="ECO:0007669"/>
    <property type="project" value="TreeGrafter"/>
</dbReference>
<dbReference type="InterPro" id="IPR014013">
    <property type="entry name" value="Helic_SF1/SF2_ATP-bd_DinG/Rad3"/>
</dbReference>
<dbReference type="AlphaFoldDB" id="A0A1I2T8X4"/>
<keyword evidence="14" id="KW-1185">Reference proteome</keyword>
<dbReference type="PANTHER" id="PTHR11472">
    <property type="entry name" value="DNA REPAIR DEAD HELICASE RAD3/XP-D SUBFAMILY MEMBER"/>
    <property type="match status" value="1"/>
</dbReference>
<gene>
    <name evidence="11" type="primary">dinG</name>
    <name evidence="13" type="ORF">SAMN05216175_109144</name>
</gene>
<feature type="binding site" evidence="11">
    <location>
        <position position="203"/>
    </location>
    <ligand>
        <name>[4Fe-4S] cluster</name>
        <dbReference type="ChEBI" id="CHEBI:49883"/>
    </ligand>
</feature>
<evidence type="ECO:0000256" key="9">
    <source>
        <dbReference type="ARBA" id="ARBA00023125"/>
    </source>
</evidence>
<protein>
    <recommendedName>
        <fullName evidence="11">ATP-dependent DNA helicase DinG</fullName>
        <ecNumber evidence="11">5.6.2.3</ecNumber>
    </recommendedName>
    <alternativeName>
        <fullName evidence="11">DNA 5'-3' helicase DinG</fullName>
    </alternativeName>
</protein>
<comment type="similarity">
    <text evidence="11">Belongs to the helicase family. DinG subfamily. Type 1 sub-subfamily.</text>
</comment>
<keyword evidence="4 11" id="KW-0378">Hydrolase</keyword>
<dbReference type="InterPro" id="IPR039000">
    <property type="entry name" value="DinG_proteobact"/>
</dbReference>
<feature type="binding site" evidence="11">
    <location>
        <position position="129"/>
    </location>
    <ligand>
        <name>[4Fe-4S] cluster</name>
        <dbReference type="ChEBI" id="CHEBI:49883"/>
    </ligand>
</feature>
<keyword evidence="10 11" id="KW-0413">Isomerase</keyword>
<evidence type="ECO:0000256" key="5">
    <source>
        <dbReference type="ARBA" id="ARBA00022806"/>
    </source>
</evidence>
<dbReference type="EMBL" id="FOOU01000009">
    <property type="protein sequence ID" value="SFG61378.1"/>
    <property type="molecule type" value="Genomic_DNA"/>
</dbReference>
<dbReference type="GO" id="GO:0016887">
    <property type="term" value="F:ATP hydrolysis activity"/>
    <property type="evidence" value="ECO:0007669"/>
    <property type="project" value="RHEA"/>
</dbReference>
<keyword evidence="6 11" id="KW-0067">ATP-binding</keyword>
<dbReference type="EC" id="5.6.2.3" evidence="11"/>
<evidence type="ECO:0000313" key="14">
    <source>
        <dbReference type="Proteomes" id="UP000198623"/>
    </source>
</evidence>
<evidence type="ECO:0000256" key="3">
    <source>
        <dbReference type="ARBA" id="ARBA00022741"/>
    </source>
</evidence>
<comment type="cofactor">
    <cofactor evidence="11">
        <name>[4Fe-4S] cluster</name>
        <dbReference type="ChEBI" id="CHEBI:49883"/>
    </cofactor>
    <text evidence="11">Binds 1 [4Fe-4S] cluster.</text>
</comment>
<dbReference type="Gene3D" id="3.40.50.300">
    <property type="entry name" value="P-loop containing nucleotide triphosphate hydrolases"/>
    <property type="match status" value="2"/>
</dbReference>
<evidence type="ECO:0000256" key="2">
    <source>
        <dbReference type="ARBA" id="ARBA00022723"/>
    </source>
</evidence>
<organism evidence="13 14">
    <name type="scientific">Neptunomonas qingdaonensis</name>
    <dbReference type="NCBI Taxonomy" id="1045558"/>
    <lineage>
        <taxon>Bacteria</taxon>
        <taxon>Pseudomonadati</taxon>
        <taxon>Pseudomonadota</taxon>
        <taxon>Gammaproteobacteria</taxon>
        <taxon>Oceanospirillales</taxon>
        <taxon>Oceanospirillaceae</taxon>
        <taxon>Neptunomonas</taxon>
    </lineage>
</organism>
<feature type="domain" description="Helicase ATP-binding" evidence="12">
    <location>
        <begin position="15"/>
        <end position="322"/>
    </location>
</feature>
<dbReference type="GO" id="GO:0033677">
    <property type="term" value="F:DNA/RNA helicase activity"/>
    <property type="evidence" value="ECO:0007669"/>
    <property type="project" value="TreeGrafter"/>
</dbReference>
<evidence type="ECO:0000256" key="11">
    <source>
        <dbReference type="HAMAP-Rule" id="MF_02205"/>
    </source>
</evidence>
<evidence type="ECO:0000256" key="4">
    <source>
        <dbReference type="ARBA" id="ARBA00022801"/>
    </source>
</evidence>
<dbReference type="SUPFAM" id="SSF52540">
    <property type="entry name" value="P-loop containing nucleoside triphosphate hydrolases"/>
    <property type="match status" value="1"/>
</dbReference>
<reference evidence="14" key="1">
    <citation type="submission" date="2016-10" db="EMBL/GenBank/DDBJ databases">
        <authorList>
            <person name="Varghese N."/>
            <person name="Submissions S."/>
        </authorList>
    </citation>
    <scope>NUCLEOTIDE SEQUENCE [LARGE SCALE GENOMIC DNA]</scope>
    <source>
        <strain evidence="14">CGMCC 1.10971</strain>
    </source>
</reference>
<dbReference type="GO" id="GO:0043139">
    <property type="term" value="F:5'-3' DNA helicase activity"/>
    <property type="evidence" value="ECO:0007669"/>
    <property type="project" value="UniProtKB-UniRule"/>
</dbReference>
<dbReference type="PROSITE" id="PS51193">
    <property type="entry name" value="HELICASE_ATP_BIND_2"/>
    <property type="match status" value="1"/>
</dbReference>
<keyword evidence="9 11" id="KW-0238">DNA-binding</keyword>
<keyword evidence="2 11" id="KW-0479">Metal-binding</keyword>
<dbReference type="FunFam" id="3.40.50.300:FF:000437">
    <property type="entry name" value="ATP-dependent DNA helicase DinG"/>
    <property type="match status" value="1"/>
</dbReference>
<comment type="function">
    <text evidence="11">DNA-dependent ATPase and 5'-3' DNA helicase. Unwinds D-loops, R-loops, forked DNA and G-quadruplex DNA.</text>
</comment>
<dbReference type="RefSeq" id="WP_090728675.1">
    <property type="nucleotide sequence ID" value="NZ_FOOU01000009.1"/>
</dbReference>
<dbReference type="Proteomes" id="UP000198623">
    <property type="component" value="Unassembled WGS sequence"/>
</dbReference>
<dbReference type="PANTHER" id="PTHR11472:SF59">
    <property type="entry name" value="ATP-DEPENDENT DNA HELICASE DING"/>
    <property type="match status" value="1"/>
</dbReference>
<evidence type="ECO:0000259" key="12">
    <source>
        <dbReference type="PROSITE" id="PS51193"/>
    </source>
</evidence>
<keyword evidence="5 11" id="KW-0347">Helicase</keyword>
<dbReference type="GO" id="GO:0046872">
    <property type="term" value="F:metal ion binding"/>
    <property type="evidence" value="ECO:0007669"/>
    <property type="project" value="UniProtKB-KW"/>
</dbReference>
<keyword evidence="1 11" id="KW-0004">4Fe-4S</keyword>
<dbReference type="GO" id="GO:0051539">
    <property type="term" value="F:4 iron, 4 sulfur cluster binding"/>
    <property type="evidence" value="ECO:0007669"/>
    <property type="project" value="UniProtKB-UniRule"/>
</dbReference>
<name>A0A1I2T8X4_9GAMM</name>
<dbReference type="Pfam" id="PF13307">
    <property type="entry name" value="Helicase_C_2"/>
    <property type="match status" value="1"/>
</dbReference>
<dbReference type="InterPro" id="IPR045028">
    <property type="entry name" value="DinG/Rad3-like"/>
</dbReference>
<sequence>MLSDTLKNSIQASYRRFLADHDMKPRYGQKMMIAHIARTLGTIETDEKGDRVNGNHLCVIEAGTGTGKTMAYLLSAIPIAKSQSKSLVISTATVALQEQLLNKDLPEVARLLSENVRYVLAKGRGRYFCISQAEKLLDSQHQTGQIALYEDEIQHQIDPASLAFYQELLGKFASGEWDGDRDSLALEIEASRWAPLTSDHTRCTNRRCSNFSVCPFYKSRDAMDKADIVVANHDLVLADLSLGGGAILPEPANTIYIFDEAHHLSSKATGHFAYSMRVKGTQRWLKSSVKQLDVMLDECDNNAVLAQYVERMAPARQDIDLALDQLQSNLRAMLIDGVQRPSSERFRFPKGVLPEVMIHSAVEIAAAAEKWMLKAEQIVDVLKEALDGGVPEINRDVAERWYPRMGLMWMRAQSLYWLNKSYAVSDPEGLAPTARWINLIDGSDGLDFECRSSPVSAADTLQEHLWSSCFGAVLTSATMTALGHFNRVISELGLPQDVLCERLPSPFNYPQAAVLSVPRMLSDPGKPEEHTQEVISFLNQNLEKSTATLVLFSSWRQMFTVLEKLESTIRSKVLAQGDLTKNEIIRKHKEVIDTQKSSIIFGLASFAEGVDLPGKYLTEVIITKLPFGVPDDPVDATMAEWIEQRGGNAFMEWTVPEASMRLTQATGRLLRTEQDSGRVILLDRRVVTRRYGRQLLDALPPFRREIS</sequence>
<accession>A0A1I2T8X4</accession>
<feature type="binding site" evidence="11">
    <location>
        <position position="208"/>
    </location>
    <ligand>
        <name>[4Fe-4S] cluster</name>
        <dbReference type="ChEBI" id="CHEBI:49883"/>
    </ligand>
</feature>
<dbReference type="SMART" id="SM00491">
    <property type="entry name" value="HELICc2"/>
    <property type="match status" value="1"/>
</dbReference>
<keyword evidence="3 11" id="KW-0547">Nucleotide-binding</keyword>
<dbReference type="Pfam" id="PF06733">
    <property type="entry name" value="DEAD_2"/>
    <property type="match status" value="1"/>
</dbReference>
<feature type="binding site" evidence="11">
    <location>
        <position position="214"/>
    </location>
    <ligand>
        <name>[4Fe-4S] cluster</name>
        <dbReference type="ChEBI" id="CHEBI:49883"/>
    </ligand>
</feature>
<dbReference type="InterPro" id="IPR006555">
    <property type="entry name" value="ATP-dep_Helicase_C"/>
</dbReference>
<dbReference type="GO" id="GO:0003677">
    <property type="term" value="F:DNA binding"/>
    <property type="evidence" value="ECO:0007669"/>
    <property type="project" value="UniProtKB-UniRule"/>
</dbReference>
<dbReference type="InterPro" id="IPR010614">
    <property type="entry name" value="RAD3-like_helicase_DEAD"/>
</dbReference>
<evidence type="ECO:0000313" key="13">
    <source>
        <dbReference type="EMBL" id="SFG61378.1"/>
    </source>
</evidence>
<keyword evidence="8 11" id="KW-0411">Iron-sulfur</keyword>
<evidence type="ECO:0000256" key="7">
    <source>
        <dbReference type="ARBA" id="ARBA00023004"/>
    </source>
</evidence>
<evidence type="ECO:0000256" key="10">
    <source>
        <dbReference type="ARBA" id="ARBA00023235"/>
    </source>
</evidence>
<dbReference type="GO" id="GO:0005524">
    <property type="term" value="F:ATP binding"/>
    <property type="evidence" value="ECO:0007669"/>
    <property type="project" value="UniProtKB-UniRule"/>
</dbReference>